<evidence type="ECO:0000313" key="1">
    <source>
        <dbReference type="EMBL" id="GEC13490.1"/>
    </source>
</evidence>
<name>A0ABQ0RNV8_GLUNI</name>
<evidence type="ECO:0000313" key="2">
    <source>
        <dbReference type="Proteomes" id="UP000316242"/>
    </source>
</evidence>
<accession>A0ABQ0RNV8</accession>
<gene>
    <name evidence="1" type="ORF">ANI01nite_26930</name>
</gene>
<sequence>MSRLISVLRMVEGEEARAARIRYRLVSDFDAGTCTVASRPVAAKGAAHQFSSASCSWLGRLPGALAVLIGRSFGSMLHFGGAGSA</sequence>
<dbReference type="EMBL" id="BJNE01000014">
    <property type="protein sequence ID" value="GEC13490.1"/>
    <property type="molecule type" value="Genomic_DNA"/>
</dbReference>
<reference evidence="1 2" key="1">
    <citation type="submission" date="2019-06" db="EMBL/GenBank/DDBJ databases">
        <title>Whole genome shotgun sequence of Glutamicibacter nicotianae NBRC 14234.</title>
        <authorList>
            <person name="Hosoyama A."/>
            <person name="Uohara A."/>
            <person name="Ohji S."/>
            <person name="Ichikawa N."/>
        </authorList>
    </citation>
    <scope>NUCLEOTIDE SEQUENCE [LARGE SCALE GENOMIC DNA]</scope>
    <source>
        <strain evidence="1 2">NBRC 14234</strain>
    </source>
</reference>
<dbReference type="Proteomes" id="UP000316242">
    <property type="component" value="Unassembled WGS sequence"/>
</dbReference>
<keyword evidence="2" id="KW-1185">Reference proteome</keyword>
<proteinExistence type="predicted"/>
<organism evidence="1 2">
    <name type="scientific">Glutamicibacter nicotianae</name>
    <name type="common">Arthrobacter nicotianae</name>
    <dbReference type="NCBI Taxonomy" id="37929"/>
    <lineage>
        <taxon>Bacteria</taxon>
        <taxon>Bacillati</taxon>
        <taxon>Actinomycetota</taxon>
        <taxon>Actinomycetes</taxon>
        <taxon>Micrococcales</taxon>
        <taxon>Micrococcaceae</taxon>
        <taxon>Glutamicibacter</taxon>
    </lineage>
</organism>
<protein>
    <submittedName>
        <fullName evidence="1">Uncharacterized protein</fullName>
    </submittedName>
</protein>
<comment type="caution">
    <text evidence="1">The sequence shown here is derived from an EMBL/GenBank/DDBJ whole genome shotgun (WGS) entry which is preliminary data.</text>
</comment>